<evidence type="ECO:0000313" key="6">
    <source>
        <dbReference type="EMBL" id="MDR5693188.1"/>
    </source>
</evidence>
<accession>A0ABU1FN72</accession>
<evidence type="ECO:0000256" key="2">
    <source>
        <dbReference type="ARBA" id="ARBA00023125"/>
    </source>
</evidence>
<feature type="domain" description="HTH tetR-type" evidence="5">
    <location>
        <begin position="17"/>
        <end position="77"/>
    </location>
</feature>
<dbReference type="InterPro" id="IPR036108">
    <property type="entry name" value="4pyrrol_syn_uPrphyn_synt_sf"/>
</dbReference>
<comment type="caution">
    <text evidence="6">The sequence shown here is derived from an EMBL/GenBank/DDBJ whole genome shotgun (WGS) entry which is preliminary data.</text>
</comment>
<evidence type="ECO:0000256" key="3">
    <source>
        <dbReference type="ARBA" id="ARBA00023163"/>
    </source>
</evidence>
<dbReference type="InterPro" id="IPR050109">
    <property type="entry name" value="HTH-type_TetR-like_transc_reg"/>
</dbReference>
<proteinExistence type="predicted"/>
<reference evidence="7" key="1">
    <citation type="submission" date="2023-07" db="EMBL/GenBank/DDBJ databases">
        <title>Description of three actinobacteria isolated from air of manufacturing shop in a pharmaceutical factory.</title>
        <authorList>
            <person name="Zhang D.-F."/>
        </authorList>
    </citation>
    <scope>NUCLEOTIDE SEQUENCE [LARGE SCALE GENOMIC DNA]</scope>
    <source>
        <strain evidence="7">CCTCC AB 2011122</strain>
    </source>
</reference>
<dbReference type="Proteomes" id="UP001260072">
    <property type="component" value="Unassembled WGS sequence"/>
</dbReference>
<protein>
    <submittedName>
        <fullName evidence="6">Helix-turn-helix domain-containing protein</fullName>
    </submittedName>
</protein>
<dbReference type="PROSITE" id="PS50977">
    <property type="entry name" value="HTH_TETR_2"/>
    <property type="match status" value="1"/>
</dbReference>
<dbReference type="PANTHER" id="PTHR30055:SF234">
    <property type="entry name" value="HTH-TYPE TRANSCRIPTIONAL REGULATOR BETI"/>
    <property type="match status" value="1"/>
</dbReference>
<evidence type="ECO:0000259" key="5">
    <source>
        <dbReference type="PROSITE" id="PS50977"/>
    </source>
</evidence>
<evidence type="ECO:0000256" key="1">
    <source>
        <dbReference type="ARBA" id="ARBA00023015"/>
    </source>
</evidence>
<dbReference type="Gene3D" id="1.10.357.10">
    <property type="entry name" value="Tetracycline Repressor, domain 2"/>
    <property type="match status" value="1"/>
</dbReference>
<feature type="DNA-binding region" description="H-T-H motif" evidence="4">
    <location>
        <begin position="40"/>
        <end position="59"/>
    </location>
</feature>
<sequence>MKSTRSYTMRVRADQVQQTRERILDAVVSLAGDRPLARCTLPAIAERAGVSVQTVLRAYGTRDDLFAAARERATAHVLAERRIDPDDVPATVAALVDHYEARGDGVLLLVGQERWEPLAAEITAGGRRLHREWVARTFAHTLGRLPVDRRERAVDLLVAATDLSVWKLWRRDAGRTRDETLERMLALVASVTRQLDPDTAH</sequence>
<dbReference type="Pfam" id="PF00440">
    <property type="entry name" value="TetR_N"/>
    <property type="match status" value="1"/>
</dbReference>
<dbReference type="SUPFAM" id="SSF46689">
    <property type="entry name" value="Homeodomain-like"/>
    <property type="match status" value="1"/>
</dbReference>
<organism evidence="6 7">
    <name type="scientific">Agromyces indicus</name>
    <dbReference type="NCBI Taxonomy" id="758919"/>
    <lineage>
        <taxon>Bacteria</taxon>
        <taxon>Bacillati</taxon>
        <taxon>Actinomycetota</taxon>
        <taxon>Actinomycetes</taxon>
        <taxon>Micrococcales</taxon>
        <taxon>Microbacteriaceae</taxon>
        <taxon>Agromyces</taxon>
    </lineage>
</organism>
<name>A0ABU1FN72_9MICO</name>
<dbReference type="RefSeq" id="WP_310521503.1">
    <property type="nucleotide sequence ID" value="NZ_BAABBS010000003.1"/>
</dbReference>
<keyword evidence="3" id="KW-0804">Transcription</keyword>
<gene>
    <name evidence="6" type="ORF">RH861_14025</name>
</gene>
<keyword evidence="7" id="KW-1185">Reference proteome</keyword>
<dbReference type="EMBL" id="JAVKGS010000004">
    <property type="protein sequence ID" value="MDR5693188.1"/>
    <property type="molecule type" value="Genomic_DNA"/>
</dbReference>
<evidence type="ECO:0000256" key="4">
    <source>
        <dbReference type="PROSITE-ProRule" id="PRU00335"/>
    </source>
</evidence>
<dbReference type="InterPro" id="IPR001647">
    <property type="entry name" value="HTH_TetR"/>
</dbReference>
<dbReference type="SUPFAM" id="SSF69618">
    <property type="entry name" value="HemD-like"/>
    <property type="match status" value="1"/>
</dbReference>
<dbReference type="InterPro" id="IPR009057">
    <property type="entry name" value="Homeodomain-like_sf"/>
</dbReference>
<dbReference type="PANTHER" id="PTHR30055">
    <property type="entry name" value="HTH-TYPE TRANSCRIPTIONAL REGULATOR RUTR"/>
    <property type="match status" value="1"/>
</dbReference>
<evidence type="ECO:0000313" key="7">
    <source>
        <dbReference type="Proteomes" id="UP001260072"/>
    </source>
</evidence>
<keyword evidence="2 4" id="KW-0238">DNA-binding</keyword>
<keyword evidence="1" id="KW-0805">Transcription regulation</keyword>